<dbReference type="InterPro" id="IPR006311">
    <property type="entry name" value="TAT_signal"/>
</dbReference>
<evidence type="ECO:0000256" key="1">
    <source>
        <dbReference type="ARBA" id="ARBA00004442"/>
    </source>
</evidence>
<dbReference type="PROSITE" id="PS51318">
    <property type="entry name" value="TAT"/>
    <property type="match status" value="1"/>
</dbReference>
<dbReference type="SMART" id="SM00867">
    <property type="entry name" value="YceI"/>
    <property type="match status" value="1"/>
</dbReference>
<evidence type="ECO:0000313" key="7">
    <source>
        <dbReference type="EMBL" id="MBH0237552.1"/>
    </source>
</evidence>
<dbReference type="InterPro" id="IPR007372">
    <property type="entry name" value="Lipid/polyisoprenoid-bd_YceI"/>
</dbReference>
<dbReference type="Gene3D" id="3.30.1330.60">
    <property type="entry name" value="OmpA-like domain"/>
    <property type="match status" value="1"/>
</dbReference>
<accession>A0A931I0M5</accession>
<evidence type="ECO:0000313" key="8">
    <source>
        <dbReference type="Proteomes" id="UP000631694"/>
    </source>
</evidence>
<protein>
    <submittedName>
        <fullName evidence="7">OmpA family protein</fullName>
    </submittedName>
</protein>
<keyword evidence="3" id="KW-0998">Cell outer membrane</keyword>
<dbReference type="InterPro" id="IPR036761">
    <property type="entry name" value="TTHA0802/YceI-like_sf"/>
</dbReference>
<gene>
    <name evidence="7" type="ORF">I5731_06965</name>
</gene>
<dbReference type="PROSITE" id="PS51123">
    <property type="entry name" value="OMPA_2"/>
    <property type="match status" value="1"/>
</dbReference>
<feature type="chain" id="PRO_5037003549" evidence="5">
    <location>
        <begin position="37"/>
        <end position="389"/>
    </location>
</feature>
<organism evidence="7 8">
    <name type="scientific">Methylobrevis albus</name>
    <dbReference type="NCBI Taxonomy" id="2793297"/>
    <lineage>
        <taxon>Bacteria</taxon>
        <taxon>Pseudomonadati</taxon>
        <taxon>Pseudomonadota</taxon>
        <taxon>Alphaproteobacteria</taxon>
        <taxon>Hyphomicrobiales</taxon>
        <taxon>Pleomorphomonadaceae</taxon>
        <taxon>Methylobrevis</taxon>
    </lineage>
</organism>
<dbReference type="InterPro" id="IPR006665">
    <property type="entry name" value="OmpA-like"/>
</dbReference>
<keyword evidence="8" id="KW-1185">Reference proteome</keyword>
<dbReference type="SUPFAM" id="SSF101874">
    <property type="entry name" value="YceI-like"/>
    <property type="match status" value="1"/>
</dbReference>
<sequence>MWSFGHRTGRARRSVIRRLGAALALVAGFAAGPAAAATDWLLVPDSSTLTYQSIKKNSIVETNAVRNLSGIVTAGGEALVTIDLNSVDTGVDIRNVRMRFLFFETFKFPAASLTARIDPAVFADLKTKRRLTMPLPFRLNLHGVEKDLTADVVVTMVTDTMVSVASRAPVSVAVADFDLLPGLEKLKEAAEVDSIVPSASVSFDLIFAADDGTAPPAVAAAPSSAPGAATPAPAASIAAAAPAAAAAAPAVAGPVVTDAARADFSDEECLNRFEVLSRTGAVYFATASARLDPESGPLLRQVLDVVGKCPRLGVEVAGHTDSDGPADENQRLSERRAAAVADFLATAGVPSGQVSVAGYGETRPIAGNDSARGKALNRRIEFVARPLGN</sequence>
<dbReference type="PRINTS" id="PR01021">
    <property type="entry name" value="OMPADOMAIN"/>
</dbReference>
<evidence type="ECO:0000256" key="3">
    <source>
        <dbReference type="ARBA" id="ARBA00023237"/>
    </source>
</evidence>
<dbReference type="AlphaFoldDB" id="A0A931I0M5"/>
<dbReference type="PROSITE" id="PS01068">
    <property type="entry name" value="OMPA_1"/>
    <property type="match status" value="1"/>
</dbReference>
<reference evidence="7" key="1">
    <citation type="submission" date="2020-12" db="EMBL/GenBank/DDBJ databases">
        <title>Methylobrevis albus sp. nov., isolated from fresh water lack sediment.</title>
        <authorList>
            <person name="Zou Q."/>
        </authorList>
    </citation>
    <scope>NUCLEOTIDE SEQUENCE</scope>
    <source>
        <strain evidence="7">L22</strain>
    </source>
</reference>
<evidence type="ECO:0000256" key="4">
    <source>
        <dbReference type="PROSITE-ProRule" id="PRU00473"/>
    </source>
</evidence>
<name>A0A931I0M5_9HYPH</name>
<dbReference type="Gene3D" id="2.40.128.110">
    <property type="entry name" value="Lipid/polyisoprenoid-binding, YceI-like"/>
    <property type="match status" value="1"/>
</dbReference>
<dbReference type="InterPro" id="IPR006664">
    <property type="entry name" value="OMP_bac"/>
</dbReference>
<keyword evidence="2 4" id="KW-0472">Membrane</keyword>
<feature type="domain" description="OmpA-like" evidence="6">
    <location>
        <begin position="271"/>
        <end position="388"/>
    </location>
</feature>
<dbReference type="GO" id="GO:0009279">
    <property type="term" value="C:cell outer membrane"/>
    <property type="evidence" value="ECO:0007669"/>
    <property type="project" value="UniProtKB-SubCell"/>
</dbReference>
<dbReference type="Pfam" id="PF00691">
    <property type="entry name" value="OmpA"/>
    <property type="match status" value="1"/>
</dbReference>
<keyword evidence="5" id="KW-0732">Signal</keyword>
<dbReference type="RefSeq" id="WP_197310648.1">
    <property type="nucleotide sequence ID" value="NZ_JADZLT010000048.1"/>
</dbReference>
<evidence type="ECO:0000256" key="5">
    <source>
        <dbReference type="SAM" id="SignalP"/>
    </source>
</evidence>
<comment type="caution">
    <text evidence="7">The sequence shown here is derived from an EMBL/GenBank/DDBJ whole genome shotgun (WGS) entry which is preliminary data.</text>
</comment>
<dbReference type="PRINTS" id="PR01023">
    <property type="entry name" value="NAFLGMOTY"/>
</dbReference>
<dbReference type="InterPro" id="IPR050330">
    <property type="entry name" value="Bact_OuterMem_StrucFunc"/>
</dbReference>
<comment type="subcellular location">
    <subcellularLocation>
        <location evidence="1">Cell outer membrane</location>
    </subcellularLocation>
</comment>
<dbReference type="InterPro" id="IPR036737">
    <property type="entry name" value="OmpA-like_sf"/>
</dbReference>
<dbReference type="SUPFAM" id="SSF103088">
    <property type="entry name" value="OmpA-like"/>
    <property type="match status" value="1"/>
</dbReference>
<proteinExistence type="predicted"/>
<dbReference type="EMBL" id="JADZLT010000048">
    <property type="protein sequence ID" value="MBH0237552.1"/>
    <property type="molecule type" value="Genomic_DNA"/>
</dbReference>
<dbReference type="PANTHER" id="PTHR30329:SF21">
    <property type="entry name" value="LIPOPROTEIN YIAD-RELATED"/>
    <property type="match status" value="1"/>
</dbReference>
<evidence type="ECO:0000256" key="2">
    <source>
        <dbReference type="ARBA" id="ARBA00023136"/>
    </source>
</evidence>
<dbReference type="InterPro" id="IPR006690">
    <property type="entry name" value="OMPA-like_CS"/>
</dbReference>
<dbReference type="Proteomes" id="UP000631694">
    <property type="component" value="Unassembled WGS sequence"/>
</dbReference>
<dbReference type="PANTHER" id="PTHR30329">
    <property type="entry name" value="STATOR ELEMENT OF FLAGELLAR MOTOR COMPLEX"/>
    <property type="match status" value="1"/>
</dbReference>
<feature type="signal peptide" evidence="5">
    <location>
        <begin position="1"/>
        <end position="36"/>
    </location>
</feature>
<dbReference type="CDD" id="cd07185">
    <property type="entry name" value="OmpA_C-like"/>
    <property type="match status" value="1"/>
</dbReference>
<dbReference type="Pfam" id="PF04264">
    <property type="entry name" value="YceI"/>
    <property type="match status" value="1"/>
</dbReference>
<evidence type="ECO:0000259" key="6">
    <source>
        <dbReference type="PROSITE" id="PS51123"/>
    </source>
</evidence>